<gene>
    <name evidence="2" type="ORF">H6P81_001713</name>
</gene>
<protein>
    <submittedName>
        <fullName evidence="2">Uncharacterized protein</fullName>
    </submittedName>
</protein>
<evidence type="ECO:0000313" key="2">
    <source>
        <dbReference type="EMBL" id="KAG9457205.1"/>
    </source>
</evidence>
<keyword evidence="3" id="KW-1185">Reference proteome</keyword>
<proteinExistence type="predicted"/>
<feature type="compositionally biased region" description="Basic residues" evidence="1">
    <location>
        <begin position="120"/>
        <end position="132"/>
    </location>
</feature>
<dbReference type="Proteomes" id="UP000825729">
    <property type="component" value="Unassembled WGS sequence"/>
</dbReference>
<sequence length="230" mass="24824">MKPRGVPFYSTPKATSRGPTPSALANSHRRLKRRKERGENSECLRVKQLFWDPTLGKKGADVDQINATALQVQQQSQQRVKPKALIPPPTPLCVASIARVQGLARPRAERVVANGVTPRGGRRRGTRRRRKGGGGPQSGKEGSGAVVARPAKNLGISLARGREMGERRCVGPGSHESSNMFSSLGLGPRFGGLATYVRDLFYIKMGWWRTGTDSAQLGAASPEPGPEGMH</sequence>
<evidence type="ECO:0000313" key="3">
    <source>
        <dbReference type="Proteomes" id="UP000825729"/>
    </source>
</evidence>
<reference evidence="2 3" key="1">
    <citation type="submission" date="2021-07" db="EMBL/GenBank/DDBJ databases">
        <title>The Aristolochia fimbriata genome: insights into angiosperm evolution, floral development and chemical biosynthesis.</title>
        <authorList>
            <person name="Jiao Y."/>
        </authorList>
    </citation>
    <scope>NUCLEOTIDE SEQUENCE [LARGE SCALE GENOMIC DNA]</scope>
    <source>
        <strain evidence="2">IBCAS-2021</strain>
        <tissue evidence="2">Leaf</tissue>
    </source>
</reference>
<name>A0AAV7F7P6_ARIFI</name>
<feature type="region of interest" description="Disordered" evidence="1">
    <location>
        <begin position="114"/>
        <end position="147"/>
    </location>
</feature>
<feature type="compositionally biased region" description="Polar residues" evidence="1">
    <location>
        <begin position="12"/>
        <end position="25"/>
    </location>
</feature>
<accession>A0AAV7F7P6</accession>
<feature type="region of interest" description="Disordered" evidence="1">
    <location>
        <begin position="1"/>
        <end position="39"/>
    </location>
</feature>
<comment type="caution">
    <text evidence="2">The sequence shown here is derived from an EMBL/GenBank/DDBJ whole genome shotgun (WGS) entry which is preliminary data.</text>
</comment>
<dbReference type="EMBL" id="JAINDJ010000002">
    <property type="protein sequence ID" value="KAG9457205.1"/>
    <property type="molecule type" value="Genomic_DNA"/>
</dbReference>
<dbReference type="AlphaFoldDB" id="A0AAV7F7P6"/>
<evidence type="ECO:0000256" key="1">
    <source>
        <dbReference type="SAM" id="MobiDB-lite"/>
    </source>
</evidence>
<organism evidence="2 3">
    <name type="scientific">Aristolochia fimbriata</name>
    <name type="common">White veined hardy Dutchman's pipe vine</name>
    <dbReference type="NCBI Taxonomy" id="158543"/>
    <lineage>
        <taxon>Eukaryota</taxon>
        <taxon>Viridiplantae</taxon>
        <taxon>Streptophyta</taxon>
        <taxon>Embryophyta</taxon>
        <taxon>Tracheophyta</taxon>
        <taxon>Spermatophyta</taxon>
        <taxon>Magnoliopsida</taxon>
        <taxon>Magnoliidae</taxon>
        <taxon>Piperales</taxon>
        <taxon>Aristolochiaceae</taxon>
        <taxon>Aristolochia</taxon>
    </lineage>
</organism>